<reference evidence="1 2" key="1">
    <citation type="submission" date="2024-06" db="EMBL/GenBank/DDBJ databases">
        <title>The Natural Products Discovery Center: Release of the First 8490 Sequenced Strains for Exploring Actinobacteria Biosynthetic Diversity.</title>
        <authorList>
            <person name="Kalkreuter E."/>
            <person name="Kautsar S.A."/>
            <person name="Yang D."/>
            <person name="Bader C.D."/>
            <person name="Teijaro C.N."/>
            <person name="Fluegel L."/>
            <person name="Davis C.M."/>
            <person name="Simpson J.R."/>
            <person name="Lauterbach L."/>
            <person name="Steele A.D."/>
            <person name="Gui C."/>
            <person name="Meng S."/>
            <person name="Li G."/>
            <person name="Viehrig K."/>
            <person name="Ye F."/>
            <person name="Su P."/>
            <person name="Kiefer A.F."/>
            <person name="Nichols A."/>
            <person name="Cepeda A.J."/>
            <person name="Yan W."/>
            <person name="Fan B."/>
            <person name="Jiang Y."/>
            <person name="Adhikari A."/>
            <person name="Zheng C.-J."/>
            <person name="Schuster L."/>
            <person name="Cowan T.M."/>
            <person name="Smanski M.J."/>
            <person name="Chevrette M.G."/>
            <person name="De Carvalho L.P.S."/>
            <person name="Shen B."/>
        </authorList>
    </citation>
    <scope>NUCLEOTIDE SEQUENCE [LARGE SCALE GENOMIC DNA]</scope>
    <source>
        <strain evidence="1 2">NPDC006286</strain>
    </source>
</reference>
<comment type="caution">
    <text evidence="1">The sequence shown here is derived from an EMBL/GenBank/DDBJ whole genome shotgun (WGS) entry which is preliminary data.</text>
</comment>
<dbReference type="EMBL" id="JBEXRX010000096">
    <property type="protein sequence ID" value="MEU0155169.1"/>
    <property type="molecule type" value="Genomic_DNA"/>
</dbReference>
<dbReference type="RefSeq" id="WP_355666785.1">
    <property type="nucleotide sequence ID" value="NZ_JBEXRX010000096.1"/>
</dbReference>
<gene>
    <name evidence="1" type="ORF">ABZ071_25325</name>
</gene>
<dbReference type="Gene3D" id="3.40.630.30">
    <property type="match status" value="1"/>
</dbReference>
<organism evidence="1 2">
    <name type="scientific">Micromonospora fulviviridis</name>
    <dbReference type="NCBI Taxonomy" id="47860"/>
    <lineage>
        <taxon>Bacteria</taxon>
        <taxon>Bacillati</taxon>
        <taxon>Actinomycetota</taxon>
        <taxon>Actinomycetes</taxon>
        <taxon>Micromonosporales</taxon>
        <taxon>Micromonosporaceae</taxon>
        <taxon>Micromonospora</taxon>
    </lineage>
</organism>
<evidence type="ECO:0008006" key="3">
    <source>
        <dbReference type="Google" id="ProtNLM"/>
    </source>
</evidence>
<evidence type="ECO:0000313" key="2">
    <source>
        <dbReference type="Proteomes" id="UP001550348"/>
    </source>
</evidence>
<evidence type="ECO:0000313" key="1">
    <source>
        <dbReference type="EMBL" id="MEU0155169.1"/>
    </source>
</evidence>
<sequence length="204" mass="22423">MNAPMTASVRRAGPADVPAVTALLVDALSRDPVAERLVPDADNRADVLHRLLAVDVDYAIETGHVDVAGDWSAVAVWRRHDLDAQQWALGDYHLTTFAGRAAPRFGELNAAVRSYRSDAPHHWLSWLAVQPGYGWRAADELLCHYHHVVDRSGHPVYAVVTTEGARDLLCQHGYRADLPLHLPNGPSLWPLTRAGRPIRSNNSG</sequence>
<dbReference type="Proteomes" id="UP001550348">
    <property type="component" value="Unassembled WGS sequence"/>
</dbReference>
<protein>
    <recommendedName>
        <fullName evidence="3">N-acetyltransferase</fullName>
    </recommendedName>
</protein>
<accession>A0ABV2VQU4</accession>
<keyword evidence="2" id="KW-1185">Reference proteome</keyword>
<proteinExistence type="predicted"/>
<name>A0ABV2VQU4_9ACTN</name>